<accession>A0ABZ2KQP5</accession>
<feature type="binding site" evidence="5 6">
    <location>
        <position position="182"/>
    </location>
    <ligand>
        <name>Zn(2+)</name>
        <dbReference type="ChEBI" id="CHEBI:29105"/>
    </ligand>
</feature>
<feature type="binding site" evidence="5">
    <location>
        <begin position="105"/>
        <end position="108"/>
    </location>
    <ligand>
        <name>NAD(+)</name>
        <dbReference type="ChEBI" id="CHEBI:57540"/>
    </ligand>
</feature>
<keyword evidence="5" id="KW-0963">Cytoplasm</keyword>
<evidence type="ECO:0000256" key="3">
    <source>
        <dbReference type="ARBA" id="ARBA00022833"/>
    </source>
</evidence>
<comment type="cofactor">
    <cofactor evidence="5">
        <name>Zn(2+)</name>
        <dbReference type="ChEBI" id="CHEBI:29105"/>
    </cofactor>
    <text evidence="5">Binds 1 zinc ion per subunit.</text>
</comment>
<reference evidence="8 9" key="1">
    <citation type="submission" date="2021-12" db="EMBL/GenBank/DDBJ databases">
        <title>Discovery of the Pendulisporaceae a myxobacterial family with distinct sporulation behavior and unique specialized metabolism.</title>
        <authorList>
            <person name="Garcia R."/>
            <person name="Popoff A."/>
            <person name="Bader C.D."/>
            <person name="Loehr J."/>
            <person name="Walesch S."/>
            <person name="Walt C."/>
            <person name="Boldt J."/>
            <person name="Bunk B."/>
            <person name="Haeckl F.J.F.P.J."/>
            <person name="Gunesch A.P."/>
            <person name="Birkelbach J."/>
            <person name="Nuebel U."/>
            <person name="Pietschmann T."/>
            <person name="Bach T."/>
            <person name="Mueller R."/>
        </authorList>
    </citation>
    <scope>NUCLEOTIDE SEQUENCE [LARGE SCALE GENOMIC DNA]</scope>
    <source>
        <strain evidence="8 9">MSr12523</strain>
    </source>
</reference>
<dbReference type="InterPro" id="IPR026591">
    <property type="entry name" value="Sirtuin_cat_small_dom_sf"/>
</dbReference>
<keyword evidence="2 5" id="KW-0479">Metal-binding</keyword>
<keyword evidence="4 5" id="KW-0520">NAD</keyword>
<organism evidence="8 9">
    <name type="scientific">Pendulispora brunnea</name>
    <dbReference type="NCBI Taxonomy" id="2905690"/>
    <lineage>
        <taxon>Bacteria</taxon>
        <taxon>Pseudomonadati</taxon>
        <taxon>Myxococcota</taxon>
        <taxon>Myxococcia</taxon>
        <taxon>Myxococcales</taxon>
        <taxon>Sorangiineae</taxon>
        <taxon>Pendulisporaceae</taxon>
        <taxon>Pendulispora</taxon>
    </lineage>
</organism>
<dbReference type="Pfam" id="PF02146">
    <property type="entry name" value="SIR2"/>
    <property type="match status" value="1"/>
</dbReference>
<keyword evidence="9" id="KW-1185">Reference proteome</keyword>
<feature type="binding site" evidence="5">
    <location>
        <begin position="222"/>
        <end position="224"/>
    </location>
    <ligand>
        <name>NAD(+)</name>
        <dbReference type="ChEBI" id="CHEBI:57540"/>
    </ligand>
</feature>
<dbReference type="SUPFAM" id="SSF52467">
    <property type="entry name" value="DHS-like NAD/FAD-binding domain"/>
    <property type="match status" value="1"/>
</dbReference>
<feature type="binding site" evidence="5 6">
    <location>
        <position position="185"/>
    </location>
    <ligand>
        <name>Zn(2+)</name>
        <dbReference type="ChEBI" id="CHEBI:29105"/>
    </ligand>
</feature>
<evidence type="ECO:0000256" key="4">
    <source>
        <dbReference type="ARBA" id="ARBA00023027"/>
    </source>
</evidence>
<dbReference type="NCBIfam" id="NF003738">
    <property type="entry name" value="PRK05333.1"/>
    <property type="match status" value="1"/>
</dbReference>
<comment type="catalytic activity">
    <reaction evidence="5">
        <text>N(6)-acetyl-L-lysyl-[protein] + NAD(+) + H2O = 2''-O-acetyl-ADP-D-ribose + nicotinamide + L-lysyl-[protein]</text>
        <dbReference type="Rhea" id="RHEA:43636"/>
        <dbReference type="Rhea" id="RHEA-COMP:9752"/>
        <dbReference type="Rhea" id="RHEA-COMP:10731"/>
        <dbReference type="ChEBI" id="CHEBI:15377"/>
        <dbReference type="ChEBI" id="CHEBI:17154"/>
        <dbReference type="ChEBI" id="CHEBI:29969"/>
        <dbReference type="ChEBI" id="CHEBI:57540"/>
        <dbReference type="ChEBI" id="CHEBI:61930"/>
        <dbReference type="ChEBI" id="CHEBI:83767"/>
        <dbReference type="EC" id="2.3.1.286"/>
    </reaction>
</comment>
<feature type="binding site" evidence="5 6">
    <location>
        <position position="134"/>
    </location>
    <ligand>
        <name>Zn(2+)</name>
        <dbReference type="ChEBI" id="CHEBI:29105"/>
    </ligand>
</feature>
<name>A0ABZ2KQP5_9BACT</name>
<comment type="similarity">
    <text evidence="5">Belongs to the sirtuin family. Class II subfamily.</text>
</comment>
<feature type="domain" description="Deacetylase sirtuin-type" evidence="7">
    <location>
        <begin position="3"/>
        <end position="280"/>
    </location>
</feature>
<dbReference type="Proteomes" id="UP001379533">
    <property type="component" value="Chromosome"/>
</dbReference>
<dbReference type="InterPro" id="IPR050134">
    <property type="entry name" value="NAD-dep_sirtuin_deacylases"/>
</dbReference>
<comment type="subcellular location">
    <subcellularLocation>
        <location evidence="5">Cytoplasm</location>
    </subcellularLocation>
</comment>
<evidence type="ECO:0000256" key="1">
    <source>
        <dbReference type="ARBA" id="ARBA00022679"/>
    </source>
</evidence>
<dbReference type="InterPro" id="IPR026587">
    <property type="entry name" value="Sirtuin_class_II"/>
</dbReference>
<feature type="active site" description="Proton acceptor" evidence="5 6">
    <location>
        <position position="123"/>
    </location>
</feature>
<dbReference type="EC" id="2.3.1.286" evidence="5"/>
<dbReference type="PANTHER" id="PTHR11085">
    <property type="entry name" value="NAD-DEPENDENT PROTEIN DEACYLASE SIRTUIN-5, MITOCHONDRIAL-RELATED"/>
    <property type="match status" value="1"/>
</dbReference>
<dbReference type="EMBL" id="CP089982">
    <property type="protein sequence ID" value="WXA99910.1"/>
    <property type="molecule type" value="Genomic_DNA"/>
</dbReference>
<protein>
    <recommendedName>
        <fullName evidence="5">NAD-dependent protein deacetylase</fullName>
        <ecNumber evidence="5">2.3.1.286</ecNumber>
    </recommendedName>
    <alternativeName>
        <fullName evidence="5">Regulatory protein SIR2 homolog</fullName>
    </alternativeName>
</protein>
<sequence>MSSTGNEKGIEALAEALRGRRVAVLTGAGVSTESGIPDYRSPDSLARARRPIQGPEFVRSAPLRRRYWARAMVGWEHFRLARPGRAHVALARLESHGVVSRVITQNVDRLHRAAGSQGVIELHGALAEVICLDCGGLEERDALQARMRALNTGWLDGPTPIAPDGDAELPDEMVARFQVPDCLACGGVLKPRVVFFGHNVERPIVEQAYATVDEADALLIAGTSLAVFSGYRFLVRAANRGIPIAIVNRGPVRGEERAMLKIEASTGETLAALESVLGTAA</sequence>
<comment type="function">
    <text evidence="5">NAD-dependent protein deacetylase which modulates the activities of several enzymes which are inactive in their acetylated form.</text>
</comment>
<dbReference type="HAMAP" id="MF_01967">
    <property type="entry name" value="Sirtuin_ClassII"/>
    <property type="match status" value="1"/>
</dbReference>
<feature type="binding site" evidence="5">
    <location>
        <position position="266"/>
    </location>
    <ligand>
        <name>NAD(+)</name>
        <dbReference type="ChEBI" id="CHEBI:57540"/>
    </ligand>
</feature>
<feature type="binding site" evidence="5 6">
    <location>
        <position position="131"/>
    </location>
    <ligand>
        <name>Zn(2+)</name>
        <dbReference type="ChEBI" id="CHEBI:29105"/>
    </ligand>
</feature>
<feature type="binding site" evidence="5">
    <location>
        <begin position="248"/>
        <end position="250"/>
    </location>
    <ligand>
        <name>NAD(+)</name>
        <dbReference type="ChEBI" id="CHEBI:57540"/>
    </ligand>
</feature>
<keyword evidence="1 5" id="KW-0808">Transferase</keyword>
<gene>
    <name evidence="5" type="primary">cobB</name>
    <name evidence="8" type="ORF">LZC95_24230</name>
</gene>
<evidence type="ECO:0000256" key="5">
    <source>
        <dbReference type="HAMAP-Rule" id="MF_01967"/>
    </source>
</evidence>
<feature type="binding site" evidence="5">
    <location>
        <begin position="27"/>
        <end position="47"/>
    </location>
    <ligand>
        <name>NAD(+)</name>
        <dbReference type="ChEBI" id="CHEBI:57540"/>
    </ligand>
</feature>
<evidence type="ECO:0000313" key="8">
    <source>
        <dbReference type="EMBL" id="WXA99910.1"/>
    </source>
</evidence>
<evidence type="ECO:0000259" key="7">
    <source>
        <dbReference type="PROSITE" id="PS50305"/>
    </source>
</evidence>
<evidence type="ECO:0000256" key="6">
    <source>
        <dbReference type="PROSITE-ProRule" id="PRU00236"/>
    </source>
</evidence>
<evidence type="ECO:0000313" key="9">
    <source>
        <dbReference type="Proteomes" id="UP001379533"/>
    </source>
</evidence>
<dbReference type="Gene3D" id="3.40.50.1220">
    <property type="entry name" value="TPP-binding domain"/>
    <property type="match status" value="1"/>
</dbReference>
<dbReference type="InterPro" id="IPR003000">
    <property type="entry name" value="Sirtuin"/>
</dbReference>
<proteinExistence type="inferred from homology"/>
<dbReference type="PROSITE" id="PS50305">
    <property type="entry name" value="SIRTUIN"/>
    <property type="match status" value="1"/>
</dbReference>
<dbReference type="RefSeq" id="WP_394850552.1">
    <property type="nucleotide sequence ID" value="NZ_CP089982.1"/>
</dbReference>
<evidence type="ECO:0000256" key="2">
    <source>
        <dbReference type="ARBA" id="ARBA00022723"/>
    </source>
</evidence>
<dbReference type="InterPro" id="IPR029035">
    <property type="entry name" value="DHS-like_NAD/FAD-binding_dom"/>
</dbReference>
<dbReference type="Gene3D" id="3.30.1600.10">
    <property type="entry name" value="SIR2/SIRT2 'Small Domain"/>
    <property type="match status" value="1"/>
</dbReference>
<keyword evidence="3 5" id="KW-0862">Zinc</keyword>
<dbReference type="InterPro" id="IPR026590">
    <property type="entry name" value="Ssirtuin_cat_dom"/>
</dbReference>
<dbReference type="PANTHER" id="PTHR11085:SF10">
    <property type="entry name" value="NAD-DEPENDENT PROTEIN DEACYLASE SIRTUIN-5, MITOCHONDRIAL-RELATED"/>
    <property type="match status" value="1"/>
</dbReference>